<accession>A0ABQ4E7X8</accession>
<dbReference type="InterPro" id="IPR001387">
    <property type="entry name" value="Cro/C1-type_HTH"/>
</dbReference>
<proteinExistence type="predicted"/>
<dbReference type="Gene3D" id="1.10.260.40">
    <property type="entry name" value="lambda repressor-like DNA-binding domains"/>
    <property type="match status" value="1"/>
</dbReference>
<name>A0ABQ4E7X8_9ACTN</name>
<comment type="caution">
    <text evidence="3">The sequence shown here is derived from an EMBL/GenBank/DDBJ whole genome shotgun (WGS) entry which is preliminary data.</text>
</comment>
<protein>
    <recommendedName>
        <fullName evidence="5">GNAT family N-acetyltransferase</fullName>
    </recommendedName>
</protein>
<dbReference type="SMART" id="SM00530">
    <property type="entry name" value="HTH_XRE"/>
    <property type="match status" value="1"/>
</dbReference>
<dbReference type="Pfam" id="PF00583">
    <property type="entry name" value="Acetyltransf_1"/>
    <property type="match status" value="1"/>
</dbReference>
<dbReference type="SUPFAM" id="SSF47413">
    <property type="entry name" value="lambda repressor-like DNA-binding domains"/>
    <property type="match status" value="1"/>
</dbReference>
<dbReference type="PROSITE" id="PS51186">
    <property type="entry name" value="GNAT"/>
    <property type="match status" value="1"/>
</dbReference>
<dbReference type="Proteomes" id="UP000646749">
    <property type="component" value="Unassembled WGS sequence"/>
</dbReference>
<dbReference type="CDD" id="cd00093">
    <property type="entry name" value="HTH_XRE"/>
    <property type="match status" value="1"/>
</dbReference>
<evidence type="ECO:0000313" key="4">
    <source>
        <dbReference type="Proteomes" id="UP000646749"/>
    </source>
</evidence>
<dbReference type="CDD" id="cd04301">
    <property type="entry name" value="NAT_SF"/>
    <property type="match status" value="1"/>
</dbReference>
<gene>
    <name evidence="3" type="ORF">Pen02_57730</name>
</gene>
<reference evidence="3 4" key="1">
    <citation type="submission" date="2021-01" db="EMBL/GenBank/DDBJ databases">
        <title>Whole genome shotgun sequence of Plantactinospora endophytica NBRC 110450.</title>
        <authorList>
            <person name="Komaki H."/>
            <person name="Tamura T."/>
        </authorList>
    </citation>
    <scope>NUCLEOTIDE SEQUENCE [LARGE SCALE GENOMIC DNA]</scope>
    <source>
        <strain evidence="3 4">NBRC 110450</strain>
    </source>
</reference>
<evidence type="ECO:0008006" key="5">
    <source>
        <dbReference type="Google" id="ProtNLM"/>
    </source>
</evidence>
<dbReference type="EMBL" id="BONW01000030">
    <property type="protein sequence ID" value="GIG90837.1"/>
    <property type="molecule type" value="Genomic_DNA"/>
</dbReference>
<evidence type="ECO:0000259" key="2">
    <source>
        <dbReference type="PROSITE" id="PS51186"/>
    </source>
</evidence>
<dbReference type="Gene3D" id="3.40.630.30">
    <property type="match status" value="1"/>
</dbReference>
<feature type="domain" description="HTH cro/C1-type" evidence="1">
    <location>
        <begin position="36"/>
        <end position="80"/>
    </location>
</feature>
<dbReference type="InterPro" id="IPR000182">
    <property type="entry name" value="GNAT_dom"/>
</dbReference>
<dbReference type="InterPro" id="IPR016181">
    <property type="entry name" value="Acyl_CoA_acyltransferase"/>
</dbReference>
<dbReference type="InterPro" id="IPR010982">
    <property type="entry name" value="Lambda_DNA-bd_dom_sf"/>
</dbReference>
<dbReference type="PROSITE" id="PS50943">
    <property type="entry name" value="HTH_CROC1"/>
    <property type="match status" value="1"/>
</dbReference>
<organism evidence="3 4">
    <name type="scientific">Plantactinospora endophytica</name>
    <dbReference type="NCBI Taxonomy" id="673535"/>
    <lineage>
        <taxon>Bacteria</taxon>
        <taxon>Bacillati</taxon>
        <taxon>Actinomycetota</taxon>
        <taxon>Actinomycetes</taxon>
        <taxon>Micromonosporales</taxon>
        <taxon>Micromonosporaceae</taxon>
        <taxon>Plantactinospora</taxon>
    </lineage>
</organism>
<dbReference type="SUPFAM" id="SSF55729">
    <property type="entry name" value="Acyl-CoA N-acyltransferases (Nat)"/>
    <property type="match status" value="1"/>
</dbReference>
<evidence type="ECO:0000313" key="3">
    <source>
        <dbReference type="EMBL" id="GIG90837.1"/>
    </source>
</evidence>
<dbReference type="Pfam" id="PF13560">
    <property type="entry name" value="HTH_31"/>
    <property type="match status" value="1"/>
</dbReference>
<keyword evidence="4" id="KW-1185">Reference proteome</keyword>
<sequence>MAGQAVPVAEQAVPVAEQPAFGVGQQDEPLDLGGLLRTLRRRADLSQRELADRAGVPKSTISRIEAGRARDPKFRTVERLVLAAGGGFGLGGLAPHPHEERRDERGRRYPAHLDVRDVHEPKDWPGAWWAHWYTLPPERWPIRVPTATFDLCRDRRDRRRWREDVRRRVRVRAVTDDLPPDGWQWVAELPDGELIGELRAHLRGRCPTEFRSPAEPDREVLLDGVVVVAECRGLGIGRRLLAELLAEMDRTGIRVAQAVTEFHGVEFLIRCGFLPQASRPMRLTLHRPD</sequence>
<evidence type="ECO:0000259" key="1">
    <source>
        <dbReference type="PROSITE" id="PS50943"/>
    </source>
</evidence>
<feature type="domain" description="N-acetyltransferase" evidence="2">
    <location>
        <begin position="142"/>
        <end position="289"/>
    </location>
</feature>